<dbReference type="InterPro" id="IPR005829">
    <property type="entry name" value="Sugar_transporter_CS"/>
</dbReference>
<evidence type="ECO:0000256" key="2">
    <source>
        <dbReference type="ARBA" id="ARBA00022692"/>
    </source>
</evidence>
<protein>
    <submittedName>
        <fullName evidence="5">Sugar porter family MFS transporter</fullName>
    </submittedName>
</protein>
<evidence type="ECO:0000256" key="4">
    <source>
        <dbReference type="ARBA" id="ARBA00023136"/>
    </source>
</evidence>
<dbReference type="RefSeq" id="WP_148521216.1">
    <property type="nucleotide sequence ID" value="NZ_JAJPEE010000015.1"/>
</dbReference>
<comment type="caution">
    <text evidence="5">The sequence shown here is derived from an EMBL/GenBank/DDBJ whole genome shotgun (WGS) entry which is preliminary data.</text>
</comment>
<sequence length="127" mass="14523">MQLKTLLTCAFLVGLAVGVVGLTSYMYLSESSPLMVRQRAFENTAEDFTKWLENESKAQDVLKSFCIDLYGYPALNRNGYAWSYFDSSTEPRVDDQGNPVRCMTKEEFTNLFNKPVDPTLSYFDDKK</sequence>
<evidence type="ECO:0000313" key="6">
    <source>
        <dbReference type="Proteomes" id="UP000323819"/>
    </source>
</evidence>
<evidence type="ECO:0000256" key="1">
    <source>
        <dbReference type="ARBA" id="ARBA00004141"/>
    </source>
</evidence>
<gene>
    <name evidence="5" type="ORF">FXF03_00475</name>
</gene>
<dbReference type="PROSITE" id="PS00217">
    <property type="entry name" value="SUGAR_TRANSPORT_2"/>
    <property type="match status" value="1"/>
</dbReference>
<dbReference type="EMBL" id="VSIJ01000002">
    <property type="protein sequence ID" value="TXX67478.1"/>
    <property type="molecule type" value="Genomic_DNA"/>
</dbReference>
<proteinExistence type="predicted"/>
<organism evidence="5 6">
    <name type="scientific">Vibrio cholerae</name>
    <dbReference type="NCBI Taxonomy" id="666"/>
    <lineage>
        <taxon>Bacteria</taxon>
        <taxon>Pseudomonadati</taxon>
        <taxon>Pseudomonadota</taxon>
        <taxon>Gammaproteobacteria</taxon>
        <taxon>Vibrionales</taxon>
        <taxon>Vibrionaceae</taxon>
        <taxon>Vibrio</taxon>
    </lineage>
</organism>
<comment type="subcellular location">
    <subcellularLocation>
        <location evidence="1">Membrane</location>
        <topology evidence="1">Multi-pass membrane protein</topology>
    </subcellularLocation>
</comment>
<keyword evidence="4" id="KW-0472">Membrane</keyword>
<keyword evidence="2" id="KW-0812">Transmembrane</keyword>
<dbReference type="AlphaFoldDB" id="A0ABD7SRR3"/>
<dbReference type="GO" id="GO:0016020">
    <property type="term" value="C:membrane"/>
    <property type="evidence" value="ECO:0007669"/>
    <property type="project" value="UniProtKB-SubCell"/>
</dbReference>
<dbReference type="Proteomes" id="UP000323819">
    <property type="component" value="Unassembled WGS sequence"/>
</dbReference>
<reference evidence="5 6" key="1">
    <citation type="submission" date="2019-06" db="EMBL/GenBank/DDBJ databases">
        <title>Vibrio cholerae phylogeny based on whole-genome sequencing reveals genetic diversity and population strucutre.</title>
        <authorList>
            <person name="Zhiqiu Y."/>
            <person name="Bin L."/>
            <person name="Lingyan J."/>
        </authorList>
    </citation>
    <scope>NUCLEOTIDE SEQUENCE [LARGE SCALE GENOMIC DNA]</scope>
    <source>
        <strain evidence="5 6">N2814</strain>
    </source>
</reference>
<evidence type="ECO:0000256" key="3">
    <source>
        <dbReference type="ARBA" id="ARBA00022989"/>
    </source>
</evidence>
<accession>A0ABD7SRR3</accession>
<name>A0ABD7SRR3_VIBCL</name>
<evidence type="ECO:0000313" key="5">
    <source>
        <dbReference type="EMBL" id="TXX67478.1"/>
    </source>
</evidence>
<keyword evidence="3" id="KW-1133">Transmembrane helix</keyword>